<proteinExistence type="predicted"/>
<protein>
    <submittedName>
        <fullName evidence="2">Uncharacterized protein</fullName>
    </submittedName>
</protein>
<organism evidence="2 3">
    <name type="scientific">Hebeloma cylindrosporum</name>
    <dbReference type="NCBI Taxonomy" id="76867"/>
    <lineage>
        <taxon>Eukaryota</taxon>
        <taxon>Fungi</taxon>
        <taxon>Dikarya</taxon>
        <taxon>Basidiomycota</taxon>
        <taxon>Agaricomycotina</taxon>
        <taxon>Agaricomycetes</taxon>
        <taxon>Agaricomycetidae</taxon>
        <taxon>Agaricales</taxon>
        <taxon>Agaricineae</taxon>
        <taxon>Hymenogastraceae</taxon>
        <taxon>Hebeloma</taxon>
    </lineage>
</organism>
<dbReference type="HOGENOM" id="CLU_1855517_0_0_1"/>
<name>A0A0C2XCL2_HEBCY</name>
<reference evidence="3" key="2">
    <citation type="submission" date="2015-01" db="EMBL/GenBank/DDBJ databases">
        <title>Evolutionary Origins and Diversification of the Mycorrhizal Mutualists.</title>
        <authorList>
            <consortium name="DOE Joint Genome Institute"/>
            <consortium name="Mycorrhizal Genomics Consortium"/>
            <person name="Kohler A."/>
            <person name="Kuo A."/>
            <person name="Nagy L.G."/>
            <person name="Floudas D."/>
            <person name="Copeland A."/>
            <person name="Barry K.W."/>
            <person name="Cichocki N."/>
            <person name="Veneault-Fourrey C."/>
            <person name="LaButti K."/>
            <person name="Lindquist E.A."/>
            <person name="Lipzen A."/>
            <person name="Lundell T."/>
            <person name="Morin E."/>
            <person name="Murat C."/>
            <person name="Riley R."/>
            <person name="Ohm R."/>
            <person name="Sun H."/>
            <person name="Tunlid A."/>
            <person name="Henrissat B."/>
            <person name="Grigoriev I.V."/>
            <person name="Hibbett D.S."/>
            <person name="Martin F."/>
        </authorList>
    </citation>
    <scope>NUCLEOTIDE SEQUENCE [LARGE SCALE GENOMIC DNA]</scope>
    <source>
        <strain evidence="3">h7</strain>
    </source>
</reference>
<evidence type="ECO:0000256" key="1">
    <source>
        <dbReference type="SAM" id="MobiDB-lite"/>
    </source>
</evidence>
<evidence type="ECO:0000313" key="2">
    <source>
        <dbReference type="EMBL" id="KIM35633.1"/>
    </source>
</evidence>
<accession>A0A0C2XCL2</accession>
<keyword evidence="3" id="KW-1185">Reference proteome</keyword>
<reference evidence="2 3" key="1">
    <citation type="submission" date="2014-04" db="EMBL/GenBank/DDBJ databases">
        <authorList>
            <consortium name="DOE Joint Genome Institute"/>
            <person name="Kuo A."/>
            <person name="Gay G."/>
            <person name="Dore J."/>
            <person name="Kohler A."/>
            <person name="Nagy L.G."/>
            <person name="Floudas D."/>
            <person name="Copeland A."/>
            <person name="Barry K.W."/>
            <person name="Cichocki N."/>
            <person name="Veneault-Fourrey C."/>
            <person name="LaButti K."/>
            <person name="Lindquist E.A."/>
            <person name="Lipzen A."/>
            <person name="Lundell T."/>
            <person name="Morin E."/>
            <person name="Murat C."/>
            <person name="Sun H."/>
            <person name="Tunlid A."/>
            <person name="Henrissat B."/>
            <person name="Grigoriev I.V."/>
            <person name="Hibbett D.S."/>
            <person name="Martin F."/>
            <person name="Nordberg H.P."/>
            <person name="Cantor M.N."/>
            <person name="Hua S.X."/>
        </authorList>
    </citation>
    <scope>NUCLEOTIDE SEQUENCE [LARGE SCALE GENOMIC DNA]</scope>
    <source>
        <strain evidence="3">h7</strain>
    </source>
</reference>
<sequence length="138" mass="14978">MYRTVNDEVRTSCELSTTIASNEEDITLSDSPLSILKRCQQTHSITTTSPLPSNEGCGHGLPILKVNRRDGVADEASGKKGKKWIMLHHDHCNPAQIPEAPPTTNDASPKGRARSRQDSSCQDSGLGFHKTARDSPSP</sequence>
<gene>
    <name evidence="2" type="ORF">M413DRAFT_32386</name>
</gene>
<feature type="region of interest" description="Disordered" evidence="1">
    <location>
        <begin position="90"/>
        <end position="138"/>
    </location>
</feature>
<dbReference type="EMBL" id="KN831817">
    <property type="protein sequence ID" value="KIM35633.1"/>
    <property type="molecule type" value="Genomic_DNA"/>
</dbReference>
<dbReference type="Proteomes" id="UP000053424">
    <property type="component" value="Unassembled WGS sequence"/>
</dbReference>
<dbReference type="AlphaFoldDB" id="A0A0C2XCL2"/>
<evidence type="ECO:0000313" key="3">
    <source>
        <dbReference type="Proteomes" id="UP000053424"/>
    </source>
</evidence>